<dbReference type="VEuPathDB" id="FungiDB:VP01_742g3"/>
<sequence>MWHQCFSVFFLILLTMSAVVSQKTKILLTEENYVTWLIPMEAKLHNIWALNIVTGKIPPPLNDKAEDKSNYTQLNKDAYAEIIDCLDPEVINYVSATLAATDRFNGYVLWQLLKTKYAGTDLTTCSVALDLFLNVSYSTLNLFLTDMRSANQKLNLSGLPSKSYSFRNIVSMGFAAKTFERILHQLESYTLQNGLTSSKVKTEPFINPAPPMTLITKQFDSNKSASICIHFKKPGHQPANCWVKYPERAPKTAAAHLTVQDNYNQLSNQLTSTEQGDFSYFQTANGVRHHINEIKFENFKYH</sequence>
<evidence type="ECO:0000313" key="4">
    <source>
        <dbReference type="Proteomes" id="UP000037035"/>
    </source>
</evidence>
<comment type="caution">
    <text evidence="3">The sequence shown here is derived from an EMBL/GenBank/DDBJ whole genome shotgun (WGS) entry which is preliminary data.</text>
</comment>
<dbReference type="InterPro" id="IPR027532">
    <property type="entry name" value="Mdm12"/>
</dbReference>
<evidence type="ECO:0000256" key="1">
    <source>
        <dbReference type="ARBA" id="ARBA00022824"/>
    </source>
</evidence>
<organism evidence="3 4">
    <name type="scientific">Puccinia sorghi</name>
    <dbReference type="NCBI Taxonomy" id="27349"/>
    <lineage>
        <taxon>Eukaryota</taxon>
        <taxon>Fungi</taxon>
        <taxon>Dikarya</taxon>
        <taxon>Basidiomycota</taxon>
        <taxon>Pucciniomycotina</taxon>
        <taxon>Pucciniomycetes</taxon>
        <taxon>Pucciniales</taxon>
        <taxon>Pucciniaceae</taxon>
        <taxon>Puccinia</taxon>
    </lineage>
</organism>
<dbReference type="AlphaFoldDB" id="A0A0L6UDD3"/>
<accession>A0A0L6UDD3</accession>
<dbReference type="EMBL" id="LAVV01012861">
    <property type="protein sequence ID" value="KNZ46252.1"/>
    <property type="molecule type" value="Genomic_DNA"/>
</dbReference>
<keyword evidence="1" id="KW-0256">Endoplasmic reticulum</keyword>
<feature type="signal peptide" evidence="2">
    <location>
        <begin position="1"/>
        <end position="21"/>
    </location>
</feature>
<dbReference type="GO" id="GO:0015914">
    <property type="term" value="P:phospholipid transport"/>
    <property type="evidence" value="ECO:0007669"/>
    <property type="project" value="TreeGrafter"/>
</dbReference>
<dbReference type="GO" id="GO:0032865">
    <property type="term" value="C:ERMES complex"/>
    <property type="evidence" value="ECO:0007669"/>
    <property type="project" value="InterPro"/>
</dbReference>
<reference evidence="3 4" key="1">
    <citation type="submission" date="2015-08" db="EMBL/GenBank/DDBJ databases">
        <title>Next Generation Sequencing and Analysis of the Genome of Puccinia sorghi L Schw, the Causal Agent of Maize Common Rust.</title>
        <authorList>
            <person name="Rochi L."/>
            <person name="Burguener G."/>
            <person name="Darino M."/>
            <person name="Turjanski A."/>
            <person name="Kreff E."/>
            <person name="Dieguez M.J."/>
            <person name="Sacco F."/>
        </authorList>
    </citation>
    <scope>NUCLEOTIDE SEQUENCE [LARGE SCALE GENOMIC DNA]</scope>
    <source>
        <strain evidence="3 4">RO10H11247</strain>
    </source>
</reference>
<evidence type="ECO:0000256" key="2">
    <source>
        <dbReference type="SAM" id="SignalP"/>
    </source>
</evidence>
<dbReference type="GO" id="GO:1990456">
    <property type="term" value="P:mitochondrion-endoplasmic reticulum membrane tethering"/>
    <property type="evidence" value="ECO:0007669"/>
    <property type="project" value="TreeGrafter"/>
</dbReference>
<dbReference type="GO" id="GO:0007005">
    <property type="term" value="P:mitochondrion organization"/>
    <property type="evidence" value="ECO:0007669"/>
    <property type="project" value="InterPro"/>
</dbReference>
<protein>
    <submittedName>
        <fullName evidence="3">Uncharacterized protein</fullName>
    </submittedName>
</protein>
<dbReference type="PANTHER" id="PTHR28204:SF1">
    <property type="entry name" value="MITOCHONDRIAL DISTRIBUTION AND MORPHOLOGY PROTEIN 12"/>
    <property type="match status" value="1"/>
</dbReference>
<dbReference type="PANTHER" id="PTHR28204">
    <property type="entry name" value="MITOCHONDRIAL DISTRIBUTION AND MORPHOLOGY PROTEIN 12"/>
    <property type="match status" value="1"/>
</dbReference>
<keyword evidence="4" id="KW-1185">Reference proteome</keyword>
<dbReference type="Proteomes" id="UP000037035">
    <property type="component" value="Unassembled WGS sequence"/>
</dbReference>
<gene>
    <name evidence="3" type="ORF">VP01_742g3</name>
</gene>
<keyword evidence="2" id="KW-0732">Signal</keyword>
<proteinExistence type="predicted"/>
<name>A0A0L6UDD3_9BASI</name>
<feature type="chain" id="PRO_5005567744" evidence="2">
    <location>
        <begin position="22"/>
        <end position="302"/>
    </location>
</feature>
<evidence type="ECO:0000313" key="3">
    <source>
        <dbReference type="EMBL" id="KNZ46252.1"/>
    </source>
</evidence>